<feature type="transmembrane region" description="Helical" evidence="2">
    <location>
        <begin position="21"/>
        <end position="43"/>
    </location>
</feature>
<proteinExistence type="predicted"/>
<feature type="region of interest" description="Disordered" evidence="1">
    <location>
        <begin position="501"/>
        <end position="523"/>
    </location>
</feature>
<feature type="transmembrane region" description="Helical" evidence="2">
    <location>
        <begin position="144"/>
        <end position="167"/>
    </location>
</feature>
<gene>
    <name evidence="3" type="ORF">ACFO4E_23190</name>
</gene>
<protein>
    <recommendedName>
        <fullName evidence="5">ABC transporter permease</fullName>
    </recommendedName>
</protein>
<dbReference type="RefSeq" id="WP_378578204.1">
    <property type="nucleotide sequence ID" value="NZ_JBHSFQ010000028.1"/>
</dbReference>
<evidence type="ECO:0008006" key="5">
    <source>
        <dbReference type="Google" id="ProtNLM"/>
    </source>
</evidence>
<evidence type="ECO:0000313" key="4">
    <source>
        <dbReference type="Proteomes" id="UP001595923"/>
    </source>
</evidence>
<feature type="transmembrane region" description="Helical" evidence="2">
    <location>
        <begin position="174"/>
        <end position="195"/>
    </location>
</feature>
<dbReference type="EMBL" id="JBHSFQ010000028">
    <property type="protein sequence ID" value="MFC4564775.1"/>
    <property type="molecule type" value="Genomic_DNA"/>
</dbReference>
<name>A0ABV9E0U4_9ACTN</name>
<evidence type="ECO:0000256" key="2">
    <source>
        <dbReference type="SAM" id="Phobius"/>
    </source>
</evidence>
<feature type="transmembrane region" description="Helical" evidence="2">
    <location>
        <begin position="109"/>
        <end position="132"/>
    </location>
</feature>
<organism evidence="3 4">
    <name type="scientific">Nocardiopsis mangrovi</name>
    <dbReference type="NCBI Taxonomy" id="1179818"/>
    <lineage>
        <taxon>Bacteria</taxon>
        <taxon>Bacillati</taxon>
        <taxon>Actinomycetota</taxon>
        <taxon>Actinomycetes</taxon>
        <taxon>Streptosporangiales</taxon>
        <taxon>Nocardiopsidaceae</taxon>
        <taxon>Nocardiopsis</taxon>
    </lineage>
</organism>
<reference evidence="4" key="1">
    <citation type="journal article" date="2019" name="Int. J. Syst. Evol. Microbiol.">
        <title>The Global Catalogue of Microorganisms (GCM) 10K type strain sequencing project: providing services to taxonomists for standard genome sequencing and annotation.</title>
        <authorList>
            <consortium name="The Broad Institute Genomics Platform"/>
            <consortium name="The Broad Institute Genome Sequencing Center for Infectious Disease"/>
            <person name="Wu L."/>
            <person name="Ma J."/>
        </authorList>
    </citation>
    <scope>NUCLEOTIDE SEQUENCE [LARGE SCALE GENOMIC DNA]</scope>
    <source>
        <strain evidence="4">XZYJ18</strain>
    </source>
</reference>
<feature type="transmembrane region" description="Helical" evidence="2">
    <location>
        <begin position="63"/>
        <end position="88"/>
    </location>
</feature>
<dbReference type="Proteomes" id="UP001595923">
    <property type="component" value="Unassembled WGS sequence"/>
</dbReference>
<keyword evidence="2" id="KW-1133">Transmembrane helix</keyword>
<feature type="compositionally biased region" description="Acidic residues" evidence="1">
    <location>
        <begin position="502"/>
        <end position="511"/>
    </location>
</feature>
<keyword evidence="2" id="KW-0812">Transmembrane</keyword>
<keyword evidence="4" id="KW-1185">Reference proteome</keyword>
<evidence type="ECO:0000313" key="3">
    <source>
        <dbReference type="EMBL" id="MFC4564775.1"/>
    </source>
</evidence>
<evidence type="ECO:0000256" key="1">
    <source>
        <dbReference type="SAM" id="MobiDB-lite"/>
    </source>
</evidence>
<accession>A0ABV9E0U4</accession>
<keyword evidence="2" id="KW-0472">Membrane</keyword>
<comment type="caution">
    <text evidence="3">The sequence shown here is derived from an EMBL/GenBank/DDBJ whole genome shotgun (WGS) entry which is preliminary data.</text>
</comment>
<feature type="transmembrane region" description="Helical" evidence="2">
    <location>
        <begin position="215"/>
        <end position="240"/>
    </location>
</feature>
<sequence length="523" mass="55884">MTASFLRLVGFESLRLARSPLLYVAIAFALVTVVGFTAAGTLGSDAFHLWTMRPSDSLPTWGAVVDDMVSCAKYISAGMFFAAFPLALREARHGHSVVAPLGRRARVAALLAATVLVGGLTGALSFAVLLIPQGPVAIAGGTSAAAFTVPLILPMAGGALGVLAGLWTRSRVAMIATAVATVAFGAARFITVPLVDQVYGLPDALVQPAGVYDPGVWGIAPIHLAYVLLLLGAIATLALLRHRRGRRDTGVIALAAAVCVTGSAVTFSAQFGYGELLGVGPRKWADMAAPDTGRVCQTPTAVTYCSYEGYEHWIPYWREAVEPVVRAVPETEHDRLPVVRQVVAWPPLSEGDTWPPEGMADPGAVWSERPEQRVDLADQVALVALGAPEYRFYSCKLTGQARLPVYLWLTTYGIEGYRDLVYPAYENRAIIHTFDIALAVALSQTPDDEVIAALHRNWDRLVAPATTPEQAAGLLGVEVTAMDLKHADALLAPFRGTAIPDSEFESPDEENPVPRMRAVRPCR</sequence>
<feature type="transmembrane region" description="Helical" evidence="2">
    <location>
        <begin position="252"/>
        <end position="273"/>
    </location>
</feature>